<name>A0ACA9QU90_9GLOM</name>
<keyword evidence="2" id="KW-1185">Reference proteome</keyword>
<proteinExistence type="predicted"/>
<evidence type="ECO:0000313" key="1">
    <source>
        <dbReference type="EMBL" id="CAG8761390.1"/>
    </source>
</evidence>
<gene>
    <name evidence="1" type="ORF">ACOLOM_LOCUS13217</name>
</gene>
<protein>
    <submittedName>
        <fullName evidence="1">3562_t:CDS:1</fullName>
    </submittedName>
</protein>
<reference evidence="1" key="1">
    <citation type="submission" date="2021-06" db="EMBL/GenBank/DDBJ databases">
        <authorList>
            <person name="Kallberg Y."/>
            <person name="Tangrot J."/>
            <person name="Rosling A."/>
        </authorList>
    </citation>
    <scope>NUCLEOTIDE SEQUENCE</scope>
    <source>
        <strain evidence="1">CL356</strain>
    </source>
</reference>
<dbReference type="Proteomes" id="UP000789525">
    <property type="component" value="Unassembled WGS sequence"/>
</dbReference>
<dbReference type="EMBL" id="CAJVPT010059103">
    <property type="protein sequence ID" value="CAG8761390.1"/>
    <property type="molecule type" value="Genomic_DNA"/>
</dbReference>
<comment type="caution">
    <text evidence="1">The sequence shown here is derived from an EMBL/GenBank/DDBJ whole genome shotgun (WGS) entry which is preliminary data.</text>
</comment>
<feature type="non-terminal residue" evidence="1">
    <location>
        <position position="50"/>
    </location>
</feature>
<accession>A0ACA9QU90</accession>
<organism evidence="1 2">
    <name type="scientific">Acaulospora colombiana</name>
    <dbReference type="NCBI Taxonomy" id="27376"/>
    <lineage>
        <taxon>Eukaryota</taxon>
        <taxon>Fungi</taxon>
        <taxon>Fungi incertae sedis</taxon>
        <taxon>Mucoromycota</taxon>
        <taxon>Glomeromycotina</taxon>
        <taxon>Glomeromycetes</taxon>
        <taxon>Diversisporales</taxon>
        <taxon>Acaulosporaceae</taxon>
        <taxon>Acaulospora</taxon>
    </lineage>
</organism>
<evidence type="ECO:0000313" key="2">
    <source>
        <dbReference type="Proteomes" id="UP000789525"/>
    </source>
</evidence>
<sequence>MAPFAHINTDVYLPANPAPIEQAKKPSQETEVVVEGKIDEDWLIGFVPNG</sequence>